<evidence type="ECO:0000256" key="5">
    <source>
        <dbReference type="ARBA" id="ARBA00022989"/>
    </source>
</evidence>
<dbReference type="AlphaFoldDB" id="A0A1S7LFN0"/>
<dbReference type="InterPro" id="IPR010920">
    <property type="entry name" value="LSM_dom_sf"/>
</dbReference>
<dbReference type="Pfam" id="PF13458">
    <property type="entry name" value="Peripla_BP_6"/>
    <property type="match status" value="1"/>
</dbReference>
<evidence type="ECO:0000259" key="9">
    <source>
        <dbReference type="Pfam" id="PF13458"/>
    </source>
</evidence>
<evidence type="ECO:0000256" key="1">
    <source>
        <dbReference type="ARBA" id="ARBA00004370"/>
    </source>
</evidence>
<evidence type="ECO:0000256" key="6">
    <source>
        <dbReference type="ARBA" id="ARBA00023136"/>
    </source>
</evidence>
<dbReference type="EMBL" id="LO017727">
    <property type="protein sequence ID" value="CRH05755.1"/>
    <property type="molecule type" value="Genomic_DNA"/>
</dbReference>
<feature type="transmembrane region" description="Helical" evidence="7">
    <location>
        <begin position="15"/>
        <end position="33"/>
    </location>
</feature>
<feature type="transmembrane region" description="Helical" evidence="7">
    <location>
        <begin position="652"/>
        <end position="672"/>
    </location>
</feature>
<protein>
    <submittedName>
        <fullName evidence="10">Uncharacterized protein</fullName>
    </submittedName>
</protein>
<evidence type="ECO:0000256" key="7">
    <source>
        <dbReference type="SAM" id="Phobius"/>
    </source>
</evidence>
<dbReference type="InterPro" id="IPR028082">
    <property type="entry name" value="Peripla_BP_I"/>
</dbReference>
<evidence type="ECO:0000313" key="10">
    <source>
        <dbReference type="EMBL" id="CRH05755.1"/>
    </source>
</evidence>
<keyword evidence="4" id="KW-0732">Signal</keyword>
<feature type="transmembrane region" description="Helical" evidence="7">
    <location>
        <begin position="785"/>
        <end position="809"/>
    </location>
</feature>
<dbReference type="Pfam" id="PF00924">
    <property type="entry name" value="MS_channel_2nd"/>
    <property type="match status" value="1"/>
</dbReference>
<dbReference type="GO" id="GO:0016020">
    <property type="term" value="C:membrane"/>
    <property type="evidence" value="ECO:0007669"/>
    <property type="project" value="UniProtKB-SubCell"/>
</dbReference>
<evidence type="ECO:0000256" key="2">
    <source>
        <dbReference type="ARBA" id="ARBA00010062"/>
    </source>
</evidence>
<reference evidence="10" key="1">
    <citation type="submission" date="2015-04" db="EMBL/GenBank/DDBJ databases">
        <authorList>
            <person name="Syromyatnikov M.Y."/>
            <person name="Popov V.N."/>
        </authorList>
    </citation>
    <scope>NUCLEOTIDE SEQUENCE</scope>
    <source>
        <strain evidence="10">MO-1</strain>
    </source>
</reference>
<dbReference type="SUPFAM" id="SSF53822">
    <property type="entry name" value="Periplasmic binding protein-like I"/>
    <property type="match status" value="1"/>
</dbReference>
<gene>
    <name evidence="10" type="ORF">MAGMO_1567</name>
</gene>
<feature type="transmembrane region" description="Helical" evidence="7">
    <location>
        <begin position="760"/>
        <end position="779"/>
    </location>
</feature>
<dbReference type="GO" id="GO:0008381">
    <property type="term" value="F:mechanosensitive monoatomic ion channel activity"/>
    <property type="evidence" value="ECO:0007669"/>
    <property type="project" value="UniProtKB-ARBA"/>
</dbReference>
<dbReference type="SUPFAM" id="SSF50182">
    <property type="entry name" value="Sm-like ribonucleoproteins"/>
    <property type="match status" value="1"/>
</dbReference>
<feature type="domain" description="Mechanosensitive ion channel MscS" evidence="8">
    <location>
        <begin position="805"/>
        <end position="870"/>
    </location>
</feature>
<dbReference type="InterPro" id="IPR006685">
    <property type="entry name" value="MscS_channel_2nd"/>
</dbReference>
<evidence type="ECO:0000259" key="8">
    <source>
        <dbReference type="Pfam" id="PF00924"/>
    </source>
</evidence>
<feature type="domain" description="Leucine-binding protein" evidence="9">
    <location>
        <begin position="45"/>
        <end position="350"/>
    </location>
</feature>
<keyword evidence="6 7" id="KW-0472">Membrane</keyword>
<comment type="similarity">
    <text evidence="2">Belongs to the leucine-binding protein family.</text>
</comment>
<dbReference type="InterPro" id="IPR028081">
    <property type="entry name" value="Leu-bd"/>
</dbReference>
<proteinExistence type="inferred from homology"/>
<dbReference type="PANTHER" id="PTHR47151">
    <property type="entry name" value="LEU/ILE/VAL-BINDING ABC TRANSPORTER SUBUNIT"/>
    <property type="match status" value="1"/>
</dbReference>
<feature type="transmembrane region" description="Helical" evidence="7">
    <location>
        <begin position="719"/>
        <end position="739"/>
    </location>
</feature>
<evidence type="ECO:0000256" key="4">
    <source>
        <dbReference type="ARBA" id="ARBA00022729"/>
    </source>
</evidence>
<feature type="transmembrane region" description="Helical" evidence="7">
    <location>
        <begin position="684"/>
        <end position="707"/>
    </location>
</feature>
<accession>A0A1S7LFN0</accession>
<keyword evidence="3 7" id="KW-0812">Transmembrane</keyword>
<dbReference type="Gene3D" id="1.10.287.1260">
    <property type="match status" value="1"/>
</dbReference>
<dbReference type="Gene3D" id="3.40.50.2300">
    <property type="match status" value="2"/>
</dbReference>
<dbReference type="PANTHER" id="PTHR47151:SF2">
    <property type="entry name" value="AMINO ACID BINDING PROTEIN"/>
    <property type="match status" value="1"/>
</dbReference>
<dbReference type="Gene3D" id="2.30.30.60">
    <property type="match status" value="1"/>
</dbReference>
<keyword evidence="5 7" id="KW-1133">Transmembrane helix</keyword>
<dbReference type="InterPro" id="IPR023408">
    <property type="entry name" value="MscS_beta-dom_sf"/>
</dbReference>
<evidence type="ECO:0000256" key="3">
    <source>
        <dbReference type="ARBA" id="ARBA00022692"/>
    </source>
</evidence>
<sequence>MAFLKKIVLTNQQKLIALIVLMLAIVAGAWFSLNHLFLDETVREPLTVAVVAPMSGEAKGVGRSIVRATKLFVKQFREQGGVQNRHIKVKVLDDKNSMEGAIIAARAIASENKAAFVIGHWSPESLEAALPIYNKAKIPLLTLSSAGQESWEKEGKLYRMTPVARNQAKFLANYVRNVLGQKVITIVHEDSPYGVDLAEGFTEIFKRFGTKIHYTIEAKLEAGKPRLEEIATELKEKRDAGTVFIAMPAPRAAFLLKKMRDAKVRHPVIGIDALATDGFRDELARLPGSMPHVADYTNRLLLTAPLIFDTASEAAQDFLSNYKEAFRAKPDWVAAYAYEGSRVMLGALAKGLKGRMSDDVGDIALDRRIVNYVFEYGGVQEILERGRVTGPNIFARDEAVPKPISMGQYNGDSLVSALTQLQPIDRSIRQSGTTNYLEELKKGRMLFVNDQFMFKVNVVYVGVKLNEVVEIDPGKGTAKLDMDIWFRYRGKFDPATVVFENSTTDEVLLKTPDTTMVKDNLNFKLYKVVADFNLDFNNAKRAYGDRLLGISFRHKHLNRNNLKFVVDVLGLGVKEGETFLQSIDTPTTFNPSLNWEMNQAWISQEPELISTLGKPTYVGYGVEEPIFSRMNLGIVVRKSQFNVRDFITEQKFFYFLTVLGVVGLLVAALIDVKDRGFFWRTVSWVLRVIFWPITLLAAGNLILDLAFQTLSTYYIDSIVLVYQSLWWIIPAMLVSMALTRFLWDPLEARTERKIPNVIRILMALLIYVFATLGIVAFVLDQTLTSILATSGLLTMIIGLAIQSNIANVFSGIVINVERPFSIGDWLKLGDMDDAQLVDITWRTMRLRTKEGLTISLPNGRASEMTIVNYSADTYEQVVIPLRLCPSLDPDETIKLIIRTLECFPRRVKEKQPTSEFNGVVYDRGNFYGIYEAEFWIDDHTYIQEITSDLWIHFWKVFKEADVDLEPVPKQFRGKKKKDPPPGKVSVRKTLWHRGRRKLIGV</sequence>
<organism evidence="10">
    <name type="scientific">Magnetococcus massalia (strain MO-1)</name>
    <dbReference type="NCBI Taxonomy" id="451514"/>
    <lineage>
        <taxon>Bacteria</taxon>
        <taxon>Pseudomonadati</taxon>
        <taxon>Pseudomonadota</taxon>
        <taxon>Magnetococcia</taxon>
        <taxon>Magnetococcales</taxon>
        <taxon>Magnetococcaceae</taxon>
        <taxon>Magnetococcus</taxon>
    </lineage>
</organism>
<comment type="subcellular location">
    <subcellularLocation>
        <location evidence="1">Membrane</location>
    </subcellularLocation>
</comment>
<name>A0A1S7LFN0_MAGMO</name>